<reference evidence="2 3" key="1">
    <citation type="submission" date="2021-10" db="EMBL/GenBank/DDBJ databases">
        <authorList>
            <person name="Criscuolo A."/>
        </authorList>
    </citation>
    <scope>NUCLEOTIDE SEQUENCE [LARGE SCALE GENOMIC DNA]</scope>
    <source>
        <strain evidence="3">CIP 111899</strain>
    </source>
</reference>
<dbReference type="EMBL" id="CAKJTI010000006">
    <property type="protein sequence ID" value="CAG9612514.1"/>
    <property type="molecule type" value="Genomic_DNA"/>
</dbReference>
<name>A0ABN7ZYX9_9BACI</name>
<protein>
    <recommendedName>
        <fullName evidence="4">Permease</fullName>
    </recommendedName>
</protein>
<feature type="transmembrane region" description="Helical" evidence="1">
    <location>
        <begin position="165"/>
        <end position="190"/>
    </location>
</feature>
<keyword evidence="1" id="KW-1133">Transmembrane helix</keyword>
<keyword evidence="1" id="KW-0812">Transmembrane</keyword>
<sequence>MFAGHFGLAAAVKVKSPKIPLWALMLSTQLLDVIFVPLYVLGVETMVPIGGNGYGEVVIHADYSHSLIGALCIAFFAGIVGMKFWGRRSGFVIGAVVFSHWILDLLVHRADLPLLPGNFGDLPMLGFELWRFPAISIALECILIALGGILYFRFVVSNVEQQKKFIARIVGGVVVVLLILSLITDVVGFAA</sequence>
<organism evidence="2 3">
    <name type="scientific">Bacillus rhizoplanae</name>
    <dbReference type="NCBI Taxonomy" id="2880966"/>
    <lineage>
        <taxon>Bacteria</taxon>
        <taxon>Bacillati</taxon>
        <taxon>Bacillota</taxon>
        <taxon>Bacilli</taxon>
        <taxon>Bacillales</taxon>
        <taxon>Bacillaceae</taxon>
        <taxon>Bacillus</taxon>
    </lineage>
</organism>
<evidence type="ECO:0000313" key="2">
    <source>
        <dbReference type="EMBL" id="CAG9612514.1"/>
    </source>
</evidence>
<accession>A0ABN7ZYX9</accession>
<dbReference type="RefSeq" id="WP_230574682.1">
    <property type="nucleotide sequence ID" value="NZ_CAKJTI010000006.1"/>
</dbReference>
<keyword evidence="3" id="KW-1185">Reference proteome</keyword>
<keyword evidence="1" id="KW-0472">Membrane</keyword>
<feature type="transmembrane region" description="Helical" evidence="1">
    <location>
        <begin position="130"/>
        <end position="153"/>
    </location>
</feature>
<feature type="transmembrane region" description="Helical" evidence="1">
    <location>
        <begin position="91"/>
        <end position="110"/>
    </location>
</feature>
<dbReference type="Proteomes" id="UP000789423">
    <property type="component" value="Unassembled WGS sequence"/>
</dbReference>
<gene>
    <name evidence="2" type="ORF">BACCIP111899_01691</name>
</gene>
<feature type="transmembrane region" description="Helical" evidence="1">
    <location>
        <begin position="63"/>
        <end position="84"/>
    </location>
</feature>
<evidence type="ECO:0008006" key="4">
    <source>
        <dbReference type="Google" id="ProtNLM"/>
    </source>
</evidence>
<evidence type="ECO:0000256" key="1">
    <source>
        <dbReference type="SAM" id="Phobius"/>
    </source>
</evidence>
<comment type="caution">
    <text evidence="2">The sequence shown here is derived from an EMBL/GenBank/DDBJ whole genome shotgun (WGS) entry which is preliminary data.</text>
</comment>
<proteinExistence type="predicted"/>
<evidence type="ECO:0000313" key="3">
    <source>
        <dbReference type="Proteomes" id="UP000789423"/>
    </source>
</evidence>
<feature type="transmembrane region" description="Helical" evidence="1">
    <location>
        <begin position="21"/>
        <end position="43"/>
    </location>
</feature>